<dbReference type="GO" id="GO:0030272">
    <property type="term" value="F:5-formyltetrahydrofolate cyclo-ligase activity"/>
    <property type="evidence" value="ECO:0007669"/>
    <property type="project" value="UniProtKB-EC"/>
</dbReference>
<dbReference type="Gene3D" id="3.40.50.10420">
    <property type="entry name" value="NagB/RpiA/CoA transferase-like"/>
    <property type="match status" value="1"/>
</dbReference>
<evidence type="ECO:0000313" key="6">
    <source>
        <dbReference type="EMBL" id="CRH08220.1"/>
    </source>
</evidence>
<comment type="catalytic activity">
    <reaction evidence="5">
        <text>(6S)-5-formyl-5,6,7,8-tetrahydrofolate + ATP = (6R)-5,10-methenyltetrahydrofolate + ADP + phosphate</text>
        <dbReference type="Rhea" id="RHEA:10488"/>
        <dbReference type="ChEBI" id="CHEBI:30616"/>
        <dbReference type="ChEBI" id="CHEBI:43474"/>
        <dbReference type="ChEBI" id="CHEBI:57455"/>
        <dbReference type="ChEBI" id="CHEBI:57457"/>
        <dbReference type="ChEBI" id="CHEBI:456216"/>
        <dbReference type="EC" id="6.3.3.2"/>
    </reaction>
</comment>
<dbReference type="GO" id="GO:0005524">
    <property type="term" value="F:ATP binding"/>
    <property type="evidence" value="ECO:0007669"/>
    <property type="project" value="UniProtKB-KW"/>
</dbReference>
<sequence>MQKPSFHKQQLRQQLLAWRRGLEITTIQHHSRAICDHIAASPPFSQSHHIAAYCAIQGEVDLSSLFQHCHNEHKSLYLPVVQKASRHLIFRQYQMGSPLQEGPFGTLHPPAQAPTLHGEALRTLQLILLPLVGFDHQGYRLGYGGGYYDQTLGTHPHPVGPLRVGVAYEGQRVERIPREEHDQRLDAVVTERGWFTLS</sequence>
<dbReference type="InterPro" id="IPR037171">
    <property type="entry name" value="NagB/RpiA_transferase-like"/>
</dbReference>
<keyword evidence="5" id="KW-0479">Metal-binding</keyword>
<dbReference type="PANTHER" id="PTHR23407:SF1">
    <property type="entry name" value="5-FORMYLTETRAHYDROFOLATE CYCLO-LIGASE"/>
    <property type="match status" value="1"/>
</dbReference>
<keyword evidence="6" id="KW-0436">Ligase</keyword>
<protein>
    <recommendedName>
        <fullName evidence="5">5-formyltetrahydrofolate cyclo-ligase</fullName>
        <ecNumber evidence="5">6.3.3.2</ecNumber>
    </recommendedName>
</protein>
<dbReference type="GO" id="GO:0035999">
    <property type="term" value="P:tetrahydrofolate interconversion"/>
    <property type="evidence" value="ECO:0007669"/>
    <property type="project" value="TreeGrafter"/>
</dbReference>
<dbReference type="PANTHER" id="PTHR23407">
    <property type="entry name" value="ATPASE INHIBITOR/5-FORMYLTETRAHYDROFOLATE CYCLO-LIGASE"/>
    <property type="match status" value="1"/>
</dbReference>
<dbReference type="PIRSF" id="PIRSF006806">
    <property type="entry name" value="FTHF_cligase"/>
    <property type="match status" value="1"/>
</dbReference>
<organism evidence="6">
    <name type="scientific">Magnetococcus massalia (strain MO-1)</name>
    <dbReference type="NCBI Taxonomy" id="451514"/>
    <lineage>
        <taxon>Bacteria</taxon>
        <taxon>Pseudomonadati</taxon>
        <taxon>Pseudomonadota</taxon>
        <taxon>Magnetococcia</taxon>
        <taxon>Magnetococcales</taxon>
        <taxon>Magnetococcaceae</taxon>
        <taxon>Magnetococcus</taxon>
    </lineage>
</organism>
<dbReference type="NCBIfam" id="TIGR02727">
    <property type="entry name" value="MTHFS_bact"/>
    <property type="match status" value="1"/>
</dbReference>
<evidence type="ECO:0000256" key="2">
    <source>
        <dbReference type="ARBA" id="ARBA00022741"/>
    </source>
</evidence>
<feature type="binding site" evidence="4">
    <location>
        <begin position="140"/>
        <end position="148"/>
    </location>
    <ligand>
        <name>ATP</name>
        <dbReference type="ChEBI" id="CHEBI:30616"/>
    </ligand>
</feature>
<evidence type="ECO:0000256" key="4">
    <source>
        <dbReference type="PIRSR" id="PIRSR006806-1"/>
    </source>
</evidence>
<evidence type="ECO:0000256" key="1">
    <source>
        <dbReference type="ARBA" id="ARBA00010638"/>
    </source>
</evidence>
<dbReference type="AlphaFoldDB" id="A0A1S7LMX3"/>
<feature type="binding site" evidence="4">
    <location>
        <position position="59"/>
    </location>
    <ligand>
        <name>substrate</name>
    </ligand>
</feature>
<gene>
    <name evidence="6" type="ORF">MAGMO_4092</name>
</gene>
<dbReference type="GO" id="GO:0009396">
    <property type="term" value="P:folic acid-containing compound biosynthetic process"/>
    <property type="evidence" value="ECO:0007669"/>
    <property type="project" value="TreeGrafter"/>
</dbReference>
<dbReference type="Pfam" id="PF01812">
    <property type="entry name" value="5-FTHF_cyc-lig"/>
    <property type="match status" value="1"/>
</dbReference>
<name>A0A1S7LMX3_MAGMO</name>
<comment type="similarity">
    <text evidence="1 5">Belongs to the 5-formyltetrahydrofolate cyclo-ligase family.</text>
</comment>
<dbReference type="InterPro" id="IPR002698">
    <property type="entry name" value="FTHF_cligase"/>
</dbReference>
<dbReference type="EMBL" id="LO017727">
    <property type="protein sequence ID" value="CRH08220.1"/>
    <property type="molecule type" value="Genomic_DNA"/>
</dbReference>
<dbReference type="SUPFAM" id="SSF100950">
    <property type="entry name" value="NagB/RpiA/CoA transferase-like"/>
    <property type="match status" value="1"/>
</dbReference>
<accession>A0A1S7LMX3</accession>
<evidence type="ECO:0000256" key="5">
    <source>
        <dbReference type="RuleBase" id="RU361279"/>
    </source>
</evidence>
<evidence type="ECO:0000256" key="3">
    <source>
        <dbReference type="ARBA" id="ARBA00022840"/>
    </source>
</evidence>
<proteinExistence type="inferred from homology"/>
<comment type="cofactor">
    <cofactor evidence="5">
        <name>Mg(2+)</name>
        <dbReference type="ChEBI" id="CHEBI:18420"/>
    </cofactor>
</comment>
<reference evidence="6" key="1">
    <citation type="submission" date="2015-04" db="EMBL/GenBank/DDBJ databases">
        <authorList>
            <person name="Syromyatnikov M.Y."/>
            <person name="Popov V.N."/>
        </authorList>
    </citation>
    <scope>NUCLEOTIDE SEQUENCE</scope>
    <source>
        <strain evidence="6">MO-1</strain>
    </source>
</reference>
<keyword evidence="5" id="KW-0460">Magnesium</keyword>
<dbReference type="GO" id="GO:0046872">
    <property type="term" value="F:metal ion binding"/>
    <property type="evidence" value="ECO:0007669"/>
    <property type="project" value="UniProtKB-KW"/>
</dbReference>
<dbReference type="InterPro" id="IPR024185">
    <property type="entry name" value="FTHF_cligase-like_sf"/>
</dbReference>
<keyword evidence="3 4" id="KW-0067">ATP-binding</keyword>
<feature type="binding site" evidence="4">
    <location>
        <begin position="8"/>
        <end position="12"/>
    </location>
    <ligand>
        <name>ATP</name>
        <dbReference type="ChEBI" id="CHEBI:30616"/>
    </ligand>
</feature>
<keyword evidence="2 4" id="KW-0547">Nucleotide-binding</keyword>
<dbReference type="EC" id="6.3.3.2" evidence="5"/>